<organism evidence="8 9">
    <name type="scientific">Cellvibrio japonicus (strain Ueda107)</name>
    <name type="common">Pseudomonas fluorescens subsp. cellulosa</name>
    <dbReference type="NCBI Taxonomy" id="498211"/>
    <lineage>
        <taxon>Bacteria</taxon>
        <taxon>Pseudomonadati</taxon>
        <taxon>Pseudomonadota</taxon>
        <taxon>Gammaproteobacteria</taxon>
        <taxon>Cellvibrionales</taxon>
        <taxon>Cellvibrionaceae</taxon>
        <taxon>Cellvibrio</taxon>
    </lineage>
</organism>
<dbReference type="UniPathway" id="UPA00042">
    <property type="reaction ID" value="UER00497"/>
</dbReference>
<feature type="binding site" evidence="4 6">
    <location>
        <position position="320"/>
    </location>
    <ligand>
        <name>substrate</name>
    </ligand>
</feature>
<dbReference type="InterPro" id="IPR020622">
    <property type="entry name" value="Ala_racemase_pyridoxalP-BS"/>
</dbReference>
<dbReference type="InterPro" id="IPR000821">
    <property type="entry name" value="Ala_racemase"/>
</dbReference>
<dbReference type="OrthoDB" id="9813814at2"/>
<comment type="cofactor">
    <cofactor evidence="1 4 5">
        <name>pyridoxal 5'-phosphate</name>
        <dbReference type="ChEBI" id="CHEBI:597326"/>
    </cofactor>
</comment>
<keyword evidence="3 4" id="KW-0413">Isomerase</keyword>
<evidence type="ECO:0000256" key="5">
    <source>
        <dbReference type="PIRSR" id="PIRSR600821-50"/>
    </source>
</evidence>
<feature type="active site" description="Proton acceptor; specific for L-alanine" evidence="4">
    <location>
        <position position="272"/>
    </location>
</feature>
<comment type="catalytic activity">
    <reaction evidence="4">
        <text>L-alanine = D-alanine</text>
        <dbReference type="Rhea" id="RHEA:20249"/>
        <dbReference type="ChEBI" id="CHEBI:57416"/>
        <dbReference type="ChEBI" id="CHEBI:57972"/>
        <dbReference type="EC" id="5.1.1.1"/>
    </reaction>
</comment>
<dbReference type="InterPro" id="IPR029066">
    <property type="entry name" value="PLP-binding_barrel"/>
</dbReference>
<dbReference type="RefSeq" id="WP_012486346.1">
    <property type="nucleotide sequence ID" value="NC_010995.1"/>
</dbReference>
<comment type="pathway">
    <text evidence="4">Amino-acid biosynthesis; D-alanine biosynthesis; D-alanine from L-alanine: step 1/1.</text>
</comment>
<dbReference type="Pfam" id="PF00842">
    <property type="entry name" value="Ala_racemase_C"/>
    <property type="match status" value="1"/>
</dbReference>
<dbReference type="KEGG" id="cja:CJA_0676"/>
<evidence type="ECO:0000256" key="6">
    <source>
        <dbReference type="PIRSR" id="PIRSR600821-52"/>
    </source>
</evidence>
<feature type="modified residue" description="N6-(pyridoxal phosphate)lysine" evidence="4 5">
    <location>
        <position position="49"/>
    </location>
</feature>
<dbReference type="SUPFAM" id="SSF50621">
    <property type="entry name" value="Alanine racemase C-terminal domain-like"/>
    <property type="match status" value="1"/>
</dbReference>
<dbReference type="SUPFAM" id="SSF51419">
    <property type="entry name" value="PLP-binding barrel"/>
    <property type="match status" value="1"/>
</dbReference>
<evidence type="ECO:0000256" key="2">
    <source>
        <dbReference type="ARBA" id="ARBA00022898"/>
    </source>
</evidence>
<dbReference type="InterPro" id="IPR011079">
    <property type="entry name" value="Ala_racemase_C"/>
</dbReference>
<dbReference type="GO" id="GO:0030632">
    <property type="term" value="P:D-alanine biosynthetic process"/>
    <property type="evidence" value="ECO:0007669"/>
    <property type="project" value="UniProtKB-UniRule"/>
</dbReference>
<dbReference type="SMART" id="SM01005">
    <property type="entry name" value="Ala_racemase_C"/>
    <property type="match status" value="1"/>
</dbReference>
<dbReference type="eggNOG" id="COG0787">
    <property type="taxonomic scope" value="Bacteria"/>
</dbReference>
<dbReference type="PROSITE" id="PS00395">
    <property type="entry name" value="ALANINE_RACEMASE"/>
    <property type="match status" value="1"/>
</dbReference>
<dbReference type="NCBIfam" id="TIGR00492">
    <property type="entry name" value="alr"/>
    <property type="match status" value="1"/>
</dbReference>
<comment type="similarity">
    <text evidence="4">Belongs to the alanine racemase family.</text>
</comment>
<dbReference type="PANTHER" id="PTHR30511:SF0">
    <property type="entry name" value="ALANINE RACEMASE, CATABOLIC-RELATED"/>
    <property type="match status" value="1"/>
</dbReference>
<dbReference type="GO" id="GO:0030170">
    <property type="term" value="F:pyridoxal phosphate binding"/>
    <property type="evidence" value="ECO:0007669"/>
    <property type="project" value="UniProtKB-UniRule"/>
</dbReference>
<dbReference type="PANTHER" id="PTHR30511">
    <property type="entry name" value="ALANINE RACEMASE"/>
    <property type="match status" value="1"/>
</dbReference>
<dbReference type="HAMAP" id="MF_01201">
    <property type="entry name" value="Ala_racemase"/>
    <property type="match status" value="1"/>
</dbReference>
<dbReference type="GO" id="GO:0008784">
    <property type="term" value="F:alanine racemase activity"/>
    <property type="evidence" value="ECO:0007669"/>
    <property type="project" value="UniProtKB-UniRule"/>
</dbReference>
<dbReference type="Proteomes" id="UP000001036">
    <property type="component" value="Chromosome"/>
</dbReference>
<evidence type="ECO:0000259" key="7">
    <source>
        <dbReference type="SMART" id="SM01005"/>
    </source>
</evidence>
<reference evidence="8 9" key="1">
    <citation type="journal article" date="2008" name="J. Bacteriol.">
        <title>Insights into plant cell wall degradation from the genome sequence of the soil bacterium Cellvibrio japonicus.</title>
        <authorList>
            <person name="Deboy R.T."/>
            <person name="Mongodin E.F."/>
            <person name="Fouts D.E."/>
            <person name="Tailford L.E."/>
            <person name="Khouri H."/>
            <person name="Emerson J.B."/>
            <person name="Mohamoud Y."/>
            <person name="Watkins K."/>
            <person name="Henrissat B."/>
            <person name="Gilbert H.J."/>
            <person name="Nelson K.E."/>
        </authorList>
    </citation>
    <scope>NUCLEOTIDE SEQUENCE [LARGE SCALE GENOMIC DNA]</scope>
    <source>
        <strain evidence="8 9">Ueda107</strain>
    </source>
</reference>
<evidence type="ECO:0000256" key="4">
    <source>
        <dbReference type="HAMAP-Rule" id="MF_01201"/>
    </source>
</evidence>
<dbReference type="EC" id="5.1.1.1" evidence="4"/>
<sequence>MIHHPSPDLLPAMITSSGILTIDLHAICANWHFLKNQVAPHVDVAAVVKANAYGLGAVPVVRALRKEGCTTFFFATKEEALASGLNGEHCLKIVLSGVRSGDEPFFVEGQLTPVLYSLADVQRWNAYAKNCCKRLPCILKVDTGMTRMGMSIEELEAFCEAHASIHIAPLFLMSHLACADTPSHPANQRQLQLFKQALDIAQVRFPEIKASLANSAGILLGADWHFDLVRPGAALYGINPVSGIPNLLKPVITLSLPVLQIRSLQHDAYVGYSATHFAKAGSRLAVVAGGYADGIHRTLGFKPLAQFNGMAFEAVGRVSMDSCVFDISQCPENRLPQVGDYLEVVNESLSLNFLMERNASLGYEVLNSLGTRFHRIYQE</sequence>
<evidence type="ECO:0000313" key="8">
    <source>
        <dbReference type="EMBL" id="ACE84020.1"/>
    </source>
</evidence>
<dbReference type="Pfam" id="PF01168">
    <property type="entry name" value="Ala_racemase_N"/>
    <property type="match status" value="1"/>
</dbReference>
<gene>
    <name evidence="8" type="primary">alr</name>
    <name evidence="8" type="ordered locus">CJA_0676</name>
</gene>
<comment type="function">
    <text evidence="4">Catalyzes the interconversion of L-alanine and D-alanine. May also act on other amino acids.</text>
</comment>
<evidence type="ECO:0000256" key="1">
    <source>
        <dbReference type="ARBA" id="ARBA00001933"/>
    </source>
</evidence>
<dbReference type="InterPro" id="IPR009006">
    <property type="entry name" value="Ala_racemase/Decarboxylase_C"/>
</dbReference>
<feature type="binding site" evidence="4 6">
    <location>
        <position position="147"/>
    </location>
    <ligand>
        <name>substrate</name>
    </ligand>
</feature>
<dbReference type="Gene3D" id="3.20.20.10">
    <property type="entry name" value="Alanine racemase"/>
    <property type="match status" value="1"/>
</dbReference>
<protein>
    <recommendedName>
        <fullName evidence="4">Alanine racemase</fullName>
        <ecNumber evidence="4">5.1.1.1</ecNumber>
    </recommendedName>
</protein>
<accession>B3PK19</accession>
<proteinExistence type="inferred from homology"/>
<feature type="active site" description="Proton acceptor; specific for D-alanine" evidence="4">
    <location>
        <position position="49"/>
    </location>
</feature>
<dbReference type="PRINTS" id="PR00992">
    <property type="entry name" value="ALARACEMASE"/>
</dbReference>
<name>B3PK19_CELJU</name>
<dbReference type="CDD" id="cd00430">
    <property type="entry name" value="PLPDE_III_AR"/>
    <property type="match status" value="1"/>
</dbReference>
<feature type="domain" description="Alanine racemase C-terminal" evidence="7">
    <location>
        <begin position="251"/>
        <end position="378"/>
    </location>
</feature>
<dbReference type="HOGENOM" id="CLU_028393_1_1_6"/>
<dbReference type="STRING" id="498211.CJA_0676"/>
<evidence type="ECO:0000313" key="9">
    <source>
        <dbReference type="Proteomes" id="UP000001036"/>
    </source>
</evidence>
<dbReference type="AlphaFoldDB" id="B3PK19"/>
<evidence type="ECO:0000256" key="3">
    <source>
        <dbReference type="ARBA" id="ARBA00023235"/>
    </source>
</evidence>
<dbReference type="InterPro" id="IPR001608">
    <property type="entry name" value="Ala_racemase_N"/>
</dbReference>
<dbReference type="GO" id="GO:0005829">
    <property type="term" value="C:cytosol"/>
    <property type="evidence" value="ECO:0007669"/>
    <property type="project" value="TreeGrafter"/>
</dbReference>
<dbReference type="EMBL" id="CP000934">
    <property type="protein sequence ID" value="ACE84020.1"/>
    <property type="molecule type" value="Genomic_DNA"/>
</dbReference>
<keyword evidence="2 4" id="KW-0663">Pyridoxal phosphate</keyword>
<dbReference type="Gene3D" id="2.40.37.10">
    <property type="entry name" value="Lyase, Ornithine Decarboxylase, Chain A, domain 1"/>
    <property type="match status" value="1"/>
</dbReference>
<keyword evidence="9" id="KW-1185">Reference proteome</keyword>